<dbReference type="EMBL" id="JACHJP010000019">
    <property type="protein sequence ID" value="MBB4920904.1"/>
    <property type="molecule type" value="Genomic_DNA"/>
</dbReference>
<comment type="caution">
    <text evidence="1">The sequence shown here is derived from an EMBL/GenBank/DDBJ whole genome shotgun (WGS) entry which is preliminary data.</text>
</comment>
<reference evidence="1 2" key="1">
    <citation type="submission" date="2020-08" db="EMBL/GenBank/DDBJ databases">
        <title>Genomic Encyclopedia of Type Strains, Phase III (KMG-III): the genomes of soil and plant-associated and newly described type strains.</title>
        <authorList>
            <person name="Whitman W."/>
        </authorList>
    </citation>
    <scope>NUCLEOTIDE SEQUENCE [LARGE SCALE GENOMIC DNA]</scope>
    <source>
        <strain evidence="1 2">CECT 8840</strain>
    </source>
</reference>
<name>A0A7W7QW86_9ACTN</name>
<dbReference type="Proteomes" id="UP000552644">
    <property type="component" value="Unassembled WGS sequence"/>
</dbReference>
<organism evidence="1 2">
    <name type="scientific">Streptosporangium saharense</name>
    <dbReference type="NCBI Taxonomy" id="1706840"/>
    <lineage>
        <taxon>Bacteria</taxon>
        <taxon>Bacillati</taxon>
        <taxon>Actinomycetota</taxon>
        <taxon>Actinomycetes</taxon>
        <taxon>Streptosporangiales</taxon>
        <taxon>Streptosporangiaceae</taxon>
        <taxon>Streptosporangium</taxon>
    </lineage>
</organism>
<dbReference type="AlphaFoldDB" id="A0A7W7QW86"/>
<gene>
    <name evidence="1" type="ORF">FHS44_008057</name>
</gene>
<evidence type="ECO:0000313" key="1">
    <source>
        <dbReference type="EMBL" id="MBB4920904.1"/>
    </source>
</evidence>
<accession>A0A7W7QW86</accession>
<sequence>MKSVLYEGQAVAAALAQSLGQQVQVTPVLAIHGTRMPLLRVTKVSGVPLLQAPQVRGWIGRQPARLSAAEVATIAAAADRVLPPYTAS</sequence>
<evidence type="ECO:0000313" key="2">
    <source>
        <dbReference type="Proteomes" id="UP000552644"/>
    </source>
</evidence>
<keyword evidence="2" id="KW-1185">Reference proteome</keyword>
<protein>
    <submittedName>
        <fullName evidence="1">Uncharacterized protein</fullName>
    </submittedName>
</protein>
<proteinExistence type="predicted"/>